<feature type="transmembrane region" description="Helical" evidence="1">
    <location>
        <begin position="76"/>
        <end position="98"/>
    </location>
</feature>
<dbReference type="EMBL" id="LVVM01000153">
    <property type="protein sequence ID" value="OJA21423.1"/>
    <property type="molecule type" value="Genomic_DNA"/>
</dbReference>
<sequence length="200" mass="22122">MASGEKVLTPSSQTYAFQNRYFALGAIIVSIYLDVQTNPVVSTLHAQGDIGLFVVVNIEIILLRRLFIIYEYKRAVVVSMVVFFIAAMGATLGLSIALSAYSQTRDARFMKVLARDSFVYFACNFLNYLLITLILQIAPPEFFTIGASWTIMIPPITANHLLINMEYSRFANTGTNSTINANTFSSVEFNDGVESTPSSV</sequence>
<name>A0A1J8QL83_9AGAM</name>
<comment type="caution">
    <text evidence="2">The sequence shown here is derived from an EMBL/GenBank/DDBJ whole genome shotgun (WGS) entry which is preliminary data.</text>
</comment>
<proteinExistence type="predicted"/>
<keyword evidence="3" id="KW-1185">Reference proteome</keyword>
<evidence type="ECO:0000313" key="3">
    <source>
        <dbReference type="Proteomes" id="UP000183567"/>
    </source>
</evidence>
<dbReference type="Proteomes" id="UP000183567">
    <property type="component" value="Unassembled WGS sequence"/>
</dbReference>
<keyword evidence="1" id="KW-0472">Membrane</keyword>
<keyword evidence="1" id="KW-0812">Transmembrane</keyword>
<reference evidence="2 3" key="1">
    <citation type="submission" date="2016-03" db="EMBL/GenBank/DDBJ databases">
        <title>Comparative genomics of the ectomycorrhizal sister species Rhizopogon vinicolor and Rhizopogon vesiculosus (Basidiomycota: Boletales) reveals a divergence of the mating type B locus.</title>
        <authorList>
            <person name="Mujic A.B."/>
            <person name="Kuo A."/>
            <person name="Tritt A."/>
            <person name="Lipzen A."/>
            <person name="Chen C."/>
            <person name="Johnson J."/>
            <person name="Sharma A."/>
            <person name="Barry K."/>
            <person name="Grigoriev I.V."/>
            <person name="Spatafora J.W."/>
        </authorList>
    </citation>
    <scope>NUCLEOTIDE SEQUENCE [LARGE SCALE GENOMIC DNA]</scope>
    <source>
        <strain evidence="2 3">AM-OR11-056</strain>
    </source>
</reference>
<dbReference type="OrthoDB" id="3256800at2759"/>
<feature type="transmembrane region" description="Helical" evidence="1">
    <location>
        <begin position="20"/>
        <end position="38"/>
    </location>
</feature>
<feature type="transmembrane region" description="Helical" evidence="1">
    <location>
        <begin position="143"/>
        <end position="163"/>
    </location>
</feature>
<dbReference type="AlphaFoldDB" id="A0A1J8QL83"/>
<evidence type="ECO:0000313" key="2">
    <source>
        <dbReference type="EMBL" id="OJA21423.1"/>
    </source>
</evidence>
<evidence type="ECO:0000256" key="1">
    <source>
        <dbReference type="SAM" id="Phobius"/>
    </source>
</evidence>
<feature type="transmembrane region" description="Helical" evidence="1">
    <location>
        <begin position="118"/>
        <end position="137"/>
    </location>
</feature>
<gene>
    <name evidence="2" type="ORF">AZE42_13108</name>
</gene>
<organism evidence="2 3">
    <name type="scientific">Rhizopogon vesiculosus</name>
    <dbReference type="NCBI Taxonomy" id="180088"/>
    <lineage>
        <taxon>Eukaryota</taxon>
        <taxon>Fungi</taxon>
        <taxon>Dikarya</taxon>
        <taxon>Basidiomycota</taxon>
        <taxon>Agaricomycotina</taxon>
        <taxon>Agaricomycetes</taxon>
        <taxon>Agaricomycetidae</taxon>
        <taxon>Boletales</taxon>
        <taxon>Suillineae</taxon>
        <taxon>Rhizopogonaceae</taxon>
        <taxon>Rhizopogon</taxon>
    </lineage>
</organism>
<accession>A0A1J8QL83</accession>
<keyword evidence="1" id="KW-1133">Transmembrane helix</keyword>
<protein>
    <submittedName>
        <fullName evidence="2">Uncharacterized protein</fullName>
    </submittedName>
</protein>